<dbReference type="InterPro" id="IPR023302">
    <property type="entry name" value="Pept_S9A_N"/>
</dbReference>
<dbReference type="PRINTS" id="PR00862">
    <property type="entry name" value="PROLIGOPTASE"/>
</dbReference>
<dbReference type="Gene3D" id="3.40.50.1820">
    <property type="entry name" value="alpha/beta hydrolase"/>
    <property type="match status" value="1"/>
</dbReference>
<evidence type="ECO:0000256" key="5">
    <source>
        <dbReference type="SAM" id="MobiDB-lite"/>
    </source>
</evidence>
<evidence type="ECO:0000256" key="2">
    <source>
        <dbReference type="ARBA" id="ARBA00022670"/>
    </source>
</evidence>
<dbReference type="InterPro" id="IPR001375">
    <property type="entry name" value="Peptidase_S9_cat"/>
</dbReference>
<feature type="region of interest" description="Disordered" evidence="5">
    <location>
        <begin position="1"/>
        <end position="30"/>
    </location>
</feature>
<organism evidence="8 9">
    <name type="scientific">Corynebacterium urealyticum</name>
    <dbReference type="NCBI Taxonomy" id="43771"/>
    <lineage>
        <taxon>Bacteria</taxon>
        <taxon>Bacillati</taxon>
        <taxon>Actinomycetota</taxon>
        <taxon>Actinomycetes</taxon>
        <taxon>Mycobacteriales</taxon>
        <taxon>Corynebacteriaceae</taxon>
        <taxon>Corynebacterium</taxon>
    </lineage>
</organism>
<comment type="similarity">
    <text evidence="1">Belongs to the peptidase S9A family.</text>
</comment>
<dbReference type="PANTHER" id="PTHR11757">
    <property type="entry name" value="PROTEASE FAMILY S9A OLIGOPEPTIDASE"/>
    <property type="match status" value="1"/>
</dbReference>
<dbReference type="RefSeq" id="WP_148812847.1">
    <property type="nucleotide sequence ID" value="NZ_VSZI01000001.1"/>
</dbReference>
<keyword evidence="4" id="KW-0720">Serine protease</keyword>
<evidence type="ECO:0000259" key="6">
    <source>
        <dbReference type="Pfam" id="PF00326"/>
    </source>
</evidence>
<dbReference type="Pfam" id="PF00326">
    <property type="entry name" value="Peptidase_S9"/>
    <property type="match status" value="1"/>
</dbReference>
<feature type="domain" description="Peptidase S9A N-terminal" evidence="7">
    <location>
        <begin position="32"/>
        <end position="452"/>
    </location>
</feature>
<dbReference type="PANTHER" id="PTHR11757:SF19">
    <property type="entry name" value="PROLYL ENDOPEPTIDASE-LIKE"/>
    <property type="match status" value="1"/>
</dbReference>
<gene>
    <name evidence="8" type="ORF">FYJ87_08265</name>
</gene>
<evidence type="ECO:0000256" key="1">
    <source>
        <dbReference type="ARBA" id="ARBA00005228"/>
    </source>
</evidence>
<dbReference type="Proteomes" id="UP000324726">
    <property type="component" value="Unassembled WGS sequence"/>
</dbReference>
<reference evidence="8 9" key="1">
    <citation type="submission" date="2019-08" db="EMBL/GenBank/DDBJ databases">
        <title>Draft genome of C. urealyticum strain VH4248.</title>
        <authorList>
            <person name="Navas J."/>
        </authorList>
    </citation>
    <scope>NUCLEOTIDE SEQUENCE [LARGE SCALE GENOMIC DNA]</scope>
    <source>
        <strain evidence="8 9">VH4248</strain>
    </source>
</reference>
<dbReference type="InterPro" id="IPR002470">
    <property type="entry name" value="Peptidase_S9A"/>
</dbReference>
<evidence type="ECO:0000313" key="9">
    <source>
        <dbReference type="Proteomes" id="UP000324726"/>
    </source>
</evidence>
<dbReference type="GO" id="GO:0006508">
    <property type="term" value="P:proteolysis"/>
    <property type="evidence" value="ECO:0007669"/>
    <property type="project" value="UniProtKB-KW"/>
</dbReference>
<evidence type="ECO:0000313" key="8">
    <source>
        <dbReference type="EMBL" id="TYR20885.1"/>
    </source>
</evidence>
<sequence>MTQGTEGQQQNQGGTTAATSGDKQVPRLTAPVAKKLATRRSFHGRDFSDDYEWLRDKEAQEVLDHLAAEDAFAVQETEHLTPLREAIYQEVKSRVQETDMSLPVRAGDWWYFSRSTEGKNYASMCRVPVDNPEDWTPPQIDAETPHPREEVFLDVNAEAEGHNFFSLGAASVTLDGIRLAYSVDTAGDERFTMYFRDLATGEQIGEPIPDVFYGATWVGRDTIYYQKVDAAWRPHEVWRHTLGTSVEEDELIYREEDERFWTGVGTTRSKRFLLIASSSKVTSEVWYLDLEAEEKGEGAELTCILPREQGVEYGIDHARVAGEEHWLVIHNKNGVNSELGYHPVGQIASLDDVTVLVPHRDDARIEGVDCFQNHLVLEARENAVSKSYLMEISDGWSQFRPVDFGEEIATVGAAGNSEWNPPVLRFVFSSFTTPTRVYELDLATGEQILRKEQQVLPGPDGKEFNPADYRATRIWATAPDGAQVPVSLIHRADVPLDRENPVLLYGYGSYESSMDPGFSIFRLSMLDRGVVYAIAHVRGGGEMGRLWYDNGKGLSKKNTFTDFIAVADELIARGMTSPQRMVAEGGSAGGMLMGAVANMAGDRFAGIEAIVPFVDPLTSMLMPELPLTVTEWDEWGDPYHDPQVYDYMAEYAPYENITADKTYPPILAVTSLNDTRVLYVEPAKWVAKLRDVAGANVLLKIDMESGHGGVSGRYKAWEQGAFETAWELDRMGATELLD</sequence>
<dbReference type="GO" id="GO:0004252">
    <property type="term" value="F:serine-type endopeptidase activity"/>
    <property type="evidence" value="ECO:0007669"/>
    <property type="project" value="InterPro"/>
</dbReference>
<dbReference type="SUPFAM" id="SSF50993">
    <property type="entry name" value="Peptidase/esterase 'gauge' domain"/>
    <property type="match status" value="1"/>
</dbReference>
<evidence type="ECO:0000256" key="4">
    <source>
        <dbReference type="ARBA" id="ARBA00022825"/>
    </source>
</evidence>
<keyword evidence="3" id="KW-0378">Hydrolase</keyword>
<accession>A0A5D4G034</accession>
<protein>
    <submittedName>
        <fullName evidence="8">S9 family peptidase</fullName>
    </submittedName>
</protein>
<dbReference type="AlphaFoldDB" id="A0A5D4G034"/>
<dbReference type="InterPro" id="IPR029058">
    <property type="entry name" value="AB_hydrolase_fold"/>
</dbReference>
<dbReference type="Gene3D" id="2.130.10.120">
    <property type="entry name" value="Prolyl oligopeptidase, N-terminal domain"/>
    <property type="match status" value="1"/>
</dbReference>
<dbReference type="Pfam" id="PF02897">
    <property type="entry name" value="Peptidase_S9_N"/>
    <property type="match status" value="1"/>
</dbReference>
<evidence type="ECO:0000256" key="3">
    <source>
        <dbReference type="ARBA" id="ARBA00022801"/>
    </source>
</evidence>
<proteinExistence type="inferred from homology"/>
<evidence type="ECO:0000259" key="7">
    <source>
        <dbReference type="Pfam" id="PF02897"/>
    </source>
</evidence>
<comment type="caution">
    <text evidence="8">The sequence shown here is derived from an EMBL/GenBank/DDBJ whole genome shotgun (WGS) entry which is preliminary data.</text>
</comment>
<feature type="domain" description="Peptidase S9 prolyl oligopeptidase catalytic" evidence="6">
    <location>
        <begin position="518"/>
        <end position="730"/>
    </location>
</feature>
<dbReference type="SUPFAM" id="SSF53474">
    <property type="entry name" value="alpha/beta-Hydrolases"/>
    <property type="match status" value="1"/>
</dbReference>
<feature type="compositionally biased region" description="Low complexity" evidence="5">
    <location>
        <begin position="1"/>
        <end position="21"/>
    </location>
</feature>
<dbReference type="InterPro" id="IPR051543">
    <property type="entry name" value="Serine_Peptidase_S9A"/>
</dbReference>
<dbReference type="EMBL" id="VSZI01000001">
    <property type="protein sequence ID" value="TYR20885.1"/>
    <property type="molecule type" value="Genomic_DNA"/>
</dbReference>
<keyword evidence="2" id="KW-0645">Protease</keyword>
<name>A0A5D4G034_9CORY</name>